<proteinExistence type="inferred from homology"/>
<keyword evidence="4 7" id="KW-0862">Zinc</keyword>
<accession>M0M4N0</accession>
<protein>
    <recommendedName>
        <fullName evidence="2">carbonic anhydrase</fullName>
        <ecNumber evidence="2">4.2.1.1</ecNumber>
    </recommendedName>
</protein>
<evidence type="ECO:0000256" key="1">
    <source>
        <dbReference type="ARBA" id="ARBA00006217"/>
    </source>
</evidence>
<reference evidence="8 9" key="1">
    <citation type="journal article" date="2014" name="PLoS Genet.">
        <title>Phylogenetically driven sequencing of extremely halophilic archaea reveals strategies for static and dynamic osmo-response.</title>
        <authorList>
            <person name="Becker E.A."/>
            <person name="Seitzer P.M."/>
            <person name="Tritt A."/>
            <person name="Larsen D."/>
            <person name="Krusor M."/>
            <person name="Yao A.I."/>
            <person name="Wu D."/>
            <person name="Madern D."/>
            <person name="Eisen J.A."/>
            <person name="Darling A.E."/>
            <person name="Facciotti M.T."/>
        </authorList>
    </citation>
    <scope>NUCLEOTIDE SEQUENCE [LARGE SCALE GENOMIC DNA]</scope>
    <source>
        <strain evidence="8 9">100A6</strain>
    </source>
</reference>
<dbReference type="EC" id="4.2.1.1" evidence="2"/>
<feature type="binding site" evidence="7">
    <location>
        <position position="41"/>
    </location>
    <ligand>
        <name>Zn(2+)</name>
        <dbReference type="ChEBI" id="CHEBI:29105"/>
    </ligand>
</feature>
<comment type="caution">
    <text evidence="8">The sequence shown here is derived from an EMBL/GenBank/DDBJ whole genome shotgun (WGS) entry which is preliminary data.</text>
</comment>
<evidence type="ECO:0000256" key="6">
    <source>
        <dbReference type="ARBA" id="ARBA00048348"/>
    </source>
</evidence>
<organism evidence="8 9">
    <name type="scientific">Halococcus hamelinensis 100A6</name>
    <dbReference type="NCBI Taxonomy" id="1132509"/>
    <lineage>
        <taxon>Archaea</taxon>
        <taxon>Methanobacteriati</taxon>
        <taxon>Methanobacteriota</taxon>
        <taxon>Stenosarchaea group</taxon>
        <taxon>Halobacteria</taxon>
        <taxon>Halobacteriales</taxon>
        <taxon>Halococcaceae</taxon>
        <taxon>Halococcus</taxon>
    </lineage>
</organism>
<dbReference type="Proteomes" id="UP000011566">
    <property type="component" value="Unassembled WGS sequence"/>
</dbReference>
<dbReference type="RefSeq" id="WP_007690836.1">
    <property type="nucleotide sequence ID" value="NZ_AJRK01000166.1"/>
</dbReference>
<dbReference type="OrthoDB" id="24878at2157"/>
<evidence type="ECO:0000256" key="4">
    <source>
        <dbReference type="ARBA" id="ARBA00022833"/>
    </source>
</evidence>
<name>M0M4N0_9EURY</name>
<dbReference type="SMART" id="SM00947">
    <property type="entry name" value="Pro_CA"/>
    <property type="match status" value="1"/>
</dbReference>
<dbReference type="SUPFAM" id="SSF53056">
    <property type="entry name" value="beta-carbonic anhydrase, cab"/>
    <property type="match status" value="1"/>
</dbReference>
<dbReference type="PATRIC" id="fig|1132509.6.peg.761"/>
<keyword evidence="9" id="KW-1185">Reference proteome</keyword>
<gene>
    <name evidence="8" type="ORF">C447_03221</name>
</gene>
<dbReference type="InterPro" id="IPR001765">
    <property type="entry name" value="Carbonic_anhydrase"/>
</dbReference>
<evidence type="ECO:0000256" key="2">
    <source>
        <dbReference type="ARBA" id="ARBA00012925"/>
    </source>
</evidence>
<feature type="binding site" evidence="7">
    <location>
        <position position="103"/>
    </location>
    <ligand>
        <name>Zn(2+)</name>
        <dbReference type="ChEBI" id="CHEBI:29105"/>
    </ligand>
</feature>
<evidence type="ECO:0000256" key="7">
    <source>
        <dbReference type="PIRSR" id="PIRSR601765-2"/>
    </source>
</evidence>
<dbReference type="Pfam" id="PF00484">
    <property type="entry name" value="Pro_CA"/>
    <property type="match status" value="1"/>
</dbReference>
<feature type="binding site" evidence="7">
    <location>
        <position position="100"/>
    </location>
    <ligand>
        <name>Zn(2+)</name>
        <dbReference type="ChEBI" id="CHEBI:29105"/>
    </ligand>
</feature>
<dbReference type="Gene3D" id="3.40.1050.10">
    <property type="entry name" value="Carbonic anhydrase"/>
    <property type="match status" value="1"/>
</dbReference>
<sequence length="229" mass="24510">MPNATVSDLLARNRAHADGLPEEHFEHVLDGQEPPVVSLCCADSRVSQEGMWAVEEPGWLFTPSNIGNVAWDLADPDSVDGNLLYPVANTGTRTVVVVGHTGCGAVTAAYEAATDGSLPEEPGVRRRIEPLVPVVEEALSGPVVDGDGVVDRLVEYNVREQVAFLDNADEIPTDATVLGFVYDFHRSYGDQRGRTSLVAADGETEPEALRERVGSGNEWAVRSLLSASS</sequence>
<dbReference type="GO" id="GO:0004089">
    <property type="term" value="F:carbonate dehydratase activity"/>
    <property type="evidence" value="ECO:0007669"/>
    <property type="project" value="UniProtKB-EC"/>
</dbReference>
<evidence type="ECO:0000256" key="5">
    <source>
        <dbReference type="ARBA" id="ARBA00023239"/>
    </source>
</evidence>
<evidence type="ECO:0000313" key="8">
    <source>
        <dbReference type="EMBL" id="EMA40772.1"/>
    </source>
</evidence>
<dbReference type="PANTHER" id="PTHR11002">
    <property type="entry name" value="CARBONIC ANHYDRASE"/>
    <property type="match status" value="1"/>
</dbReference>
<comment type="cofactor">
    <cofactor evidence="7">
        <name>Zn(2+)</name>
        <dbReference type="ChEBI" id="CHEBI:29105"/>
    </cofactor>
    <text evidence="7">Binds 1 zinc ion per subunit.</text>
</comment>
<dbReference type="GO" id="GO:0008270">
    <property type="term" value="F:zinc ion binding"/>
    <property type="evidence" value="ECO:0007669"/>
    <property type="project" value="InterPro"/>
</dbReference>
<dbReference type="PANTHER" id="PTHR11002:SF76">
    <property type="entry name" value="CARBONIC ANHYDRASE"/>
    <property type="match status" value="1"/>
</dbReference>
<dbReference type="eggNOG" id="arCOG02860">
    <property type="taxonomic scope" value="Archaea"/>
</dbReference>
<comment type="catalytic activity">
    <reaction evidence="6">
        <text>hydrogencarbonate + H(+) = CO2 + H2O</text>
        <dbReference type="Rhea" id="RHEA:10748"/>
        <dbReference type="ChEBI" id="CHEBI:15377"/>
        <dbReference type="ChEBI" id="CHEBI:15378"/>
        <dbReference type="ChEBI" id="CHEBI:16526"/>
        <dbReference type="ChEBI" id="CHEBI:17544"/>
        <dbReference type="EC" id="4.2.1.1"/>
    </reaction>
</comment>
<evidence type="ECO:0000256" key="3">
    <source>
        <dbReference type="ARBA" id="ARBA00022723"/>
    </source>
</evidence>
<evidence type="ECO:0000313" key="9">
    <source>
        <dbReference type="Proteomes" id="UP000011566"/>
    </source>
</evidence>
<keyword evidence="5" id="KW-0456">Lyase</keyword>
<comment type="similarity">
    <text evidence="1">Belongs to the beta-class carbonic anhydrase family.</text>
</comment>
<dbReference type="EMBL" id="AOMB01000009">
    <property type="protein sequence ID" value="EMA40772.1"/>
    <property type="molecule type" value="Genomic_DNA"/>
</dbReference>
<keyword evidence="3 7" id="KW-0479">Metal-binding</keyword>
<dbReference type="AlphaFoldDB" id="M0M4N0"/>
<dbReference type="InterPro" id="IPR036874">
    <property type="entry name" value="Carbonic_anhydrase_sf"/>
</dbReference>